<sequence>MLFLSPKQSLFLIPIFVIAISQTVPILARNAHVINFRSPNLYPESLAWDPQAQHFLLGSLQQRLIAAVSDAGVVETFISDTDLPDGASILGIAVDSYRNRLLAVVHQNHNNNQPPFNALAAYDARSRHRIFLSSLPSSSEDTSPAAANDVAVDYDGNAFVTNSAGNYIWKVTVDGEASIFSRSQLFTANIPATAKNDSLLGLNGIAYVSKGYLLVVQSCTGKLFKVDAIDGTARVVILNEDLVGADDIALRKDGGVAAAVSPVNKMWFLKSEDSWAEGVVFDRLELDLRRFPTSVTMGEKGRVYVLYGHLDEGRVGDSVREGFGIAEVRSKREGQDDSIWLFVLMGVGFAILMFWRFQMSQLVKKMHHKIN</sequence>
<dbReference type="AlphaFoldDB" id="A0A444WNB5"/>
<dbReference type="PANTHER" id="PTHR31460">
    <property type="match status" value="1"/>
</dbReference>
<organism evidence="2 3">
    <name type="scientific">Arachis hypogaea</name>
    <name type="common">Peanut</name>
    <dbReference type="NCBI Taxonomy" id="3818"/>
    <lineage>
        <taxon>Eukaryota</taxon>
        <taxon>Viridiplantae</taxon>
        <taxon>Streptophyta</taxon>
        <taxon>Embryophyta</taxon>
        <taxon>Tracheophyta</taxon>
        <taxon>Spermatophyta</taxon>
        <taxon>Magnoliopsida</taxon>
        <taxon>eudicotyledons</taxon>
        <taxon>Gunneridae</taxon>
        <taxon>Pentapetalae</taxon>
        <taxon>rosids</taxon>
        <taxon>fabids</taxon>
        <taxon>Fabales</taxon>
        <taxon>Fabaceae</taxon>
        <taxon>Papilionoideae</taxon>
        <taxon>50 kb inversion clade</taxon>
        <taxon>dalbergioids sensu lato</taxon>
        <taxon>Dalbergieae</taxon>
        <taxon>Pterocarpus clade</taxon>
        <taxon>Arachis</taxon>
    </lineage>
</organism>
<dbReference type="GO" id="GO:0005783">
    <property type="term" value="C:endoplasmic reticulum"/>
    <property type="evidence" value="ECO:0007669"/>
    <property type="project" value="TreeGrafter"/>
</dbReference>
<keyword evidence="1" id="KW-1133">Transmembrane helix</keyword>
<dbReference type="SUPFAM" id="SSF101898">
    <property type="entry name" value="NHL repeat"/>
    <property type="match status" value="1"/>
</dbReference>
<accession>A0A444WNB5</accession>
<dbReference type="Gramene" id="arahy.Tifrunner.gnm2.ann2.Ah0g062900.1">
    <property type="protein sequence ID" value="arahy.Tifrunner.gnm2.ann2.Ah0g062900.1-CDS-1"/>
    <property type="gene ID" value="arahy.Tifrunner.gnm2.ann2.Ah0g062900"/>
</dbReference>
<dbReference type="FunFam" id="2.120.10.30:FF:000089">
    <property type="entry name" value="Calcium-dependent phosphotriesterase superfamily protein"/>
    <property type="match status" value="1"/>
</dbReference>
<name>A0A444WNB5_ARAHY</name>
<evidence type="ECO:0008006" key="4">
    <source>
        <dbReference type="Google" id="ProtNLM"/>
    </source>
</evidence>
<dbReference type="InterPro" id="IPR053224">
    <property type="entry name" value="Sensory_adhesion_molecule"/>
</dbReference>
<dbReference type="Proteomes" id="UP000289738">
    <property type="component" value="Unassembled WGS sequence"/>
</dbReference>
<evidence type="ECO:0000256" key="1">
    <source>
        <dbReference type="SAM" id="Phobius"/>
    </source>
</evidence>
<feature type="transmembrane region" description="Helical" evidence="1">
    <location>
        <begin position="339"/>
        <end position="357"/>
    </location>
</feature>
<evidence type="ECO:0000313" key="3">
    <source>
        <dbReference type="Proteomes" id="UP000289738"/>
    </source>
</evidence>
<keyword evidence="1" id="KW-0812">Transmembrane</keyword>
<dbReference type="PANTHER" id="PTHR31460:SF6">
    <property type="entry name" value="NHL DOMAIN PROTEIN"/>
    <property type="match status" value="1"/>
</dbReference>
<dbReference type="InterPro" id="IPR011042">
    <property type="entry name" value="6-blade_b-propeller_TolB-like"/>
</dbReference>
<protein>
    <recommendedName>
        <fullName evidence="4">SMP-30/Gluconolactonase/LRE-like region domain-containing protein</fullName>
    </recommendedName>
</protein>
<keyword evidence="1" id="KW-0472">Membrane</keyword>
<comment type="caution">
    <text evidence="2">The sequence shown here is derived from an EMBL/GenBank/DDBJ whole genome shotgun (WGS) entry which is preliminary data.</text>
</comment>
<dbReference type="SMR" id="A0A444WNB5"/>
<reference evidence="2 3" key="1">
    <citation type="submission" date="2019-01" db="EMBL/GenBank/DDBJ databases">
        <title>Sequencing of cultivated peanut Arachis hypogaea provides insights into genome evolution and oil improvement.</title>
        <authorList>
            <person name="Chen X."/>
        </authorList>
    </citation>
    <scope>NUCLEOTIDE SEQUENCE [LARGE SCALE GENOMIC DNA]</scope>
    <source>
        <strain evidence="3">cv. Fuhuasheng</strain>
        <tissue evidence="2">Leaves</tissue>
    </source>
</reference>
<dbReference type="EMBL" id="SDMP01000028">
    <property type="protein sequence ID" value="RYQ79009.1"/>
    <property type="molecule type" value="Genomic_DNA"/>
</dbReference>
<proteinExistence type="predicted"/>
<keyword evidence="3" id="KW-1185">Reference proteome</keyword>
<dbReference type="Gene3D" id="2.120.10.30">
    <property type="entry name" value="TolB, C-terminal domain"/>
    <property type="match status" value="1"/>
</dbReference>
<gene>
    <name evidence="2" type="ORF">Ahy_Scaffold8g108489</name>
</gene>
<dbReference type="OrthoDB" id="1885092at2759"/>
<dbReference type="Gramene" id="arahy.Tifrunner.gnm2.ann2.Ah0g063500.1">
    <property type="protein sequence ID" value="arahy.Tifrunner.gnm2.ann2.Ah0g063500.1-CDS-1"/>
    <property type="gene ID" value="arahy.Tifrunner.gnm2.ann2.Ah0g063500"/>
</dbReference>
<evidence type="ECO:0000313" key="2">
    <source>
        <dbReference type="EMBL" id="RYQ79009.1"/>
    </source>
</evidence>